<evidence type="ECO:0000256" key="4">
    <source>
        <dbReference type="ARBA" id="ARBA00022691"/>
    </source>
</evidence>
<dbReference type="AlphaFoldDB" id="A0A1G9TVP9"/>
<name>A0A1G9TVP9_9FIRM</name>
<dbReference type="PANTHER" id="PTHR43667:SF1">
    <property type="entry name" value="CYCLOPROPANE-FATTY-ACYL-PHOSPHOLIPID SYNTHASE"/>
    <property type="match status" value="1"/>
</dbReference>
<dbReference type="GO" id="GO:0008168">
    <property type="term" value="F:methyltransferase activity"/>
    <property type="evidence" value="ECO:0007669"/>
    <property type="project" value="UniProtKB-KW"/>
</dbReference>
<evidence type="ECO:0000256" key="2">
    <source>
        <dbReference type="ARBA" id="ARBA00022603"/>
    </source>
</evidence>
<dbReference type="GO" id="GO:0008610">
    <property type="term" value="P:lipid biosynthetic process"/>
    <property type="evidence" value="ECO:0007669"/>
    <property type="project" value="InterPro"/>
</dbReference>
<dbReference type="GO" id="GO:0032259">
    <property type="term" value="P:methylation"/>
    <property type="evidence" value="ECO:0007669"/>
    <property type="project" value="UniProtKB-KW"/>
</dbReference>
<dbReference type="SUPFAM" id="SSF53335">
    <property type="entry name" value="S-adenosyl-L-methionine-dependent methyltransferases"/>
    <property type="match status" value="1"/>
</dbReference>
<evidence type="ECO:0000313" key="8">
    <source>
        <dbReference type="Proteomes" id="UP000199476"/>
    </source>
</evidence>
<protein>
    <submittedName>
        <fullName evidence="7">Cyclopropane-fatty-acyl-phospholipid synthase</fullName>
    </submittedName>
</protein>
<dbReference type="InterPro" id="IPR003333">
    <property type="entry name" value="CMAS"/>
</dbReference>
<sequence>MLQKQLVKKFAERVEGSSFKLTFWDGDSTFINNGEVKKPEFEIIFREKLDLNEIRKSPQLKLGEAYMQEKIDIDGDLRDVIITGAKNVNNLAEGGPEYTYEEFMDRQKRLSQQEQEEGVRDHYDLGNDFFRLWQDETMTYSCAYFENHNKSLKQAQLAKIDHILEKLNLESGEKLLDIGCGWGHLAVRAAKKYDVEVLGITLSPEQVDGAEKKIAENNVEDQVEVRKQDYRDLAKESPEFDKIVSVGMFEHVGKEHIPEYFQAVNEMLKEGGLSLLHTITHQKEDPSHPWLEKYIFPWGYIPSYREVVWQLPEHSFWLIDAENIRRHYALTAERWADNFADCREEVVEMFDEEFARMWELFLAGVVATFRYIGTSVHQFLFSKGINNDLPLTRDYMYDK</sequence>
<comment type="similarity">
    <text evidence="1">Belongs to the CFA/CMAS family.</text>
</comment>
<keyword evidence="5" id="KW-0443">Lipid metabolism</keyword>
<proteinExistence type="inferred from homology"/>
<dbReference type="PANTHER" id="PTHR43667">
    <property type="entry name" value="CYCLOPROPANE-FATTY-ACYL-PHOSPHOLIPID SYNTHASE"/>
    <property type="match status" value="1"/>
</dbReference>
<organism evidence="7 8">
    <name type="scientific">Halarsenatibacter silvermanii</name>
    <dbReference type="NCBI Taxonomy" id="321763"/>
    <lineage>
        <taxon>Bacteria</taxon>
        <taxon>Bacillati</taxon>
        <taxon>Bacillota</taxon>
        <taxon>Clostridia</taxon>
        <taxon>Halanaerobiales</taxon>
        <taxon>Halarsenatibacteraceae</taxon>
        <taxon>Halarsenatibacter</taxon>
    </lineage>
</organism>
<evidence type="ECO:0000256" key="3">
    <source>
        <dbReference type="ARBA" id="ARBA00022679"/>
    </source>
</evidence>
<accession>A0A1G9TVP9</accession>
<dbReference type="PIRSF" id="PIRSF003085">
    <property type="entry name" value="CMAS"/>
    <property type="match status" value="1"/>
</dbReference>
<feature type="domain" description="DUF7884" evidence="6">
    <location>
        <begin position="8"/>
        <end position="90"/>
    </location>
</feature>
<dbReference type="Gene3D" id="3.40.50.150">
    <property type="entry name" value="Vaccinia Virus protein VP39"/>
    <property type="match status" value="1"/>
</dbReference>
<keyword evidence="8" id="KW-1185">Reference proteome</keyword>
<dbReference type="InterPro" id="IPR029063">
    <property type="entry name" value="SAM-dependent_MTases_sf"/>
</dbReference>
<gene>
    <name evidence="7" type="ORF">SAMN04488692_1495</name>
</gene>
<dbReference type="RefSeq" id="WP_089762435.1">
    <property type="nucleotide sequence ID" value="NZ_FNGO01000049.1"/>
</dbReference>
<keyword evidence="4" id="KW-0949">S-adenosyl-L-methionine</keyword>
<dbReference type="CDD" id="cd02440">
    <property type="entry name" value="AdoMet_MTases"/>
    <property type="match status" value="1"/>
</dbReference>
<evidence type="ECO:0000313" key="7">
    <source>
        <dbReference type="EMBL" id="SDM51806.1"/>
    </source>
</evidence>
<dbReference type="Pfam" id="PF25371">
    <property type="entry name" value="DUF7884"/>
    <property type="match status" value="1"/>
</dbReference>
<reference evidence="7 8" key="1">
    <citation type="submission" date="2016-10" db="EMBL/GenBank/DDBJ databases">
        <authorList>
            <person name="de Groot N.N."/>
        </authorList>
    </citation>
    <scope>NUCLEOTIDE SEQUENCE [LARGE SCALE GENOMIC DNA]</scope>
    <source>
        <strain evidence="7 8">SLAS-1</strain>
    </source>
</reference>
<evidence type="ECO:0000256" key="5">
    <source>
        <dbReference type="ARBA" id="ARBA00023098"/>
    </source>
</evidence>
<evidence type="ECO:0000256" key="1">
    <source>
        <dbReference type="ARBA" id="ARBA00010815"/>
    </source>
</evidence>
<dbReference type="OrthoDB" id="9782855at2"/>
<dbReference type="Proteomes" id="UP000199476">
    <property type="component" value="Unassembled WGS sequence"/>
</dbReference>
<keyword evidence="3" id="KW-0808">Transferase</keyword>
<dbReference type="InterPro" id="IPR050723">
    <property type="entry name" value="CFA/CMAS"/>
</dbReference>
<dbReference type="STRING" id="321763.SAMN04488692_1495"/>
<dbReference type="EMBL" id="FNGO01000049">
    <property type="protein sequence ID" value="SDM51806.1"/>
    <property type="molecule type" value="Genomic_DNA"/>
</dbReference>
<dbReference type="Pfam" id="PF02353">
    <property type="entry name" value="CMAS"/>
    <property type="match status" value="1"/>
</dbReference>
<keyword evidence="2" id="KW-0489">Methyltransferase</keyword>
<evidence type="ECO:0000259" key="6">
    <source>
        <dbReference type="Pfam" id="PF25371"/>
    </source>
</evidence>
<dbReference type="InterPro" id="IPR057206">
    <property type="entry name" value="DUF7884"/>
</dbReference>